<gene>
    <name evidence="1" type="ORF">DPEC_G00099770</name>
</gene>
<accession>A0ACC2GX27</accession>
<reference evidence="1" key="1">
    <citation type="submission" date="2021-05" db="EMBL/GenBank/DDBJ databases">
        <authorList>
            <person name="Pan Q."/>
            <person name="Jouanno E."/>
            <person name="Zahm M."/>
            <person name="Klopp C."/>
            <person name="Cabau C."/>
            <person name="Louis A."/>
            <person name="Berthelot C."/>
            <person name="Parey E."/>
            <person name="Roest Crollius H."/>
            <person name="Montfort J."/>
            <person name="Robinson-Rechavi M."/>
            <person name="Bouchez O."/>
            <person name="Lampietro C."/>
            <person name="Lopez Roques C."/>
            <person name="Donnadieu C."/>
            <person name="Postlethwait J."/>
            <person name="Bobe J."/>
            <person name="Dillon D."/>
            <person name="Chandos A."/>
            <person name="von Hippel F."/>
            <person name="Guiguen Y."/>
        </authorList>
    </citation>
    <scope>NUCLEOTIDE SEQUENCE</scope>
    <source>
        <strain evidence="1">YG-Jan2019</strain>
    </source>
</reference>
<protein>
    <submittedName>
        <fullName evidence="1">Uncharacterized protein</fullName>
    </submittedName>
</protein>
<evidence type="ECO:0000313" key="1">
    <source>
        <dbReference type="EMBL" id="KAJ8007960.1"/>
    </source>
</evidence>
<dbReference type="Proteomes" id="UP001157502">
    <property type="component" value="Chromosome 8"/>
</dbReference>
<name>A0ACC2GX27_DALPE</name>
<keyword evidence="2" id="KW-1185">Reference proteome</keyword>
<proteinExistence type="predicted"/>
<evidence type="ECO:0000313" key="2">
    <source>
        <dbReference type="Proteomes" id="UP001157502"/>
    </source>
</evidence>
<sequence length="71" mass="7514">MQPANEFTKPRFGGLHGAVANPNLNVVRKVVQAPVRTTSPVSSAPSSPASAPPCPGLCEDHHRCYLLPDHS</sequence>
<organism evidence="1 2">
    <name type="scientific">Dallia pectoralis</name>
    <name type="common">Alaska blackfish</name>
    <dbReference type="NCBI Taxonomy" id="75939"/>
    <lineage>
        <taxon>Eukaryota</taxon>
        <taxon>Metazoa</taxon>
        <taxon>Chordata</taxon>
        <taxon>Craniata</taxon>
        <taxon>Vertebrata</taxon>
        <taxon>Euteleostomi</taxon>
        <taxon>Actinopterygii</taxon>
        <taxon>Neopterygii</taxon>
        <taxon>Teleostei</taxon>
        <taxon>Protacanthopterygii</taxon>
        <taxon>Esociformes</taxon>
        <taxon>Umbridae</taxon>
        <taxon>Dallia</taxon>
    </lineage>
</organism>
<comment type="caution">
    <text evidence="1">The sequence shown here is derived from an EMBL/GenBank/DDBJ whole genome shotgun (WGS) entry which is preliminary data.</text>
</comment>
<dbReference type="EMBL" id="CM055735">
    <property type="protein sequence ID" value="KAJ8007960.1"/>
    <property type="molecule type" value="Genomic_DNA"/>
</dbReference>